<accession>A0A8K0KED5</accession>
<name>A0A8K0KED5_LADFU</name>
<reference evidence="2" key="1">
    <citation type="submission" date="2013-04" db="EMBL/GenBank/DDBJ databases">
        <authorList>
            <person name="Qu J."/>
            <person name="Murali S.C."/>
            <person name="Bandaranaike D."/>
            <person name="Bellair M."/>
            <person name="Blankenburg K."/>
            <person name="Chao H."/>
            <person name="Dinh H."/>
            <person name="Doddapaneni H."/>
            <person name="Downs B."/>
            <person name="Dugan-Rocha S."/>
            <person name="Elkadiri S."/>
            <person name="Gnanaolivu R.D."/>
            <person name="Hernandez B."/>
            <person name="Javaid M."/>
            <person name="Jayaseelan J.C."/>
            <person name="Lee S."/>
            <person name="Li M."/>
            <person name="Ming W."/>
            <person name="Munidasa M."/>
            <person name="Muniz J."/>
            <person name="Nguyen L."/>
            <person name="Ongeri F."/>
            <person name="Osuji N."/>
            <person name="Pu L.-L."/>
            <person name="Puazo M."/>
            <person name="Qu C."/>
            <person name="Quiroz J."/>
            <person name="Raj R."/>
            <person name="Weissenberger G."/>
            <person name="Xin Y."/>
            <person name="Zou X."/>
            <person name="Han Y."/>
            <person name="Richards S."/>
            <person name="Worley K."/>
            <person name="Muzny D."/>
            <person name="Gibbs R."/>
        </authorList>
    </citation>
    <scope>NUCLEOTIDE SEQUENCE</scope>
    <source>
        <strain evidence="2">Sampled in the wild</strain>
    </source>
</reference>
<dbReference type="EMBL" id="KZ308731">
    <property type="protein sequence ID" value="KAG8233611.1"/>
    <property type="molecule type" value="Genomic_DNA"/>
</dbReference>
<dbReference type="Proteomes" id="UP000792457">
    <property type="component" value="Unassembled WGS sequence"/>
</dbReference>
<organism evidence="2 3">
    <name type="scientific">Ladona fulva</name>
    <name type="common">Scarce chaser dragonfly</name>
    <name type="synonym">Libellula fulva</name>
    <dbReference type="NCBI Taxonomy" id="123851"/>
    <lineage>
        <taxon>Eukaryota</taxon>
        <taxon>Metazoa</taxon>
        <taxon>Ecdysozoa</taxon>
        <taxon>Arthropoda</taxon>
        <taxon>Hexapoda</taxon>
        <taxon>Insecta</taxon>
        <taxon>Pterygota</taxon>
        <taxon>Palaeoptera</taxon>
        <taxon>Odonata</taxon>
        <taxon>Epiprocta</taxon>
        <taxon>Anisoptera</taxon>
        <taxon>Libelluloidea</taxon>
        <taxon>Libellulidae</taxon>
        <taxon>Ladona</taxon>
    </lineage>
</organism>
<evidence type="ECO:0000256" key="1">
    <source>
        <dbReference type="SAM" id="MobiDB-lite"/>
    </source>
</evidence>
<evidence type="ECO:0000313" key="2">
    <source>
        <dbReference type="EMBL" id="KAG8233611.1"/>
    </source>
</evidence>
<evidence type="ECO:0000313" key="3">
    <source>
        <dbReference type="Proteomes" id="UP000792457"/>
    </source>
</evidence>
<reference evidence="2" key="2">
    <citation type="submission" date="2017-10" db="EMBL/GenBank/DDBJ databases">
        <title>Ladona fulva Genome sequencing and assembly.</title>
        <authorList>
            <person name="Murali S."/>
            <person name="Richards S."/>
            <person name="Bandaranaike D."/>
            <person name="Bellair M."/>
            <person name="Blankenburg K."/>
            <person name="Chao H."/>
            <person name="Dinh H."/>
            <person name="Doddapaneni H."/>
            <person name="Dugan-Rocha S."/>
            <person name="Elkadiri S."/>
            <person name="Gnanaolivu R."/>
            <person name="Hernandez B."/>
            <person name="Skinner E."/>
            <person name="Javaid M."/>
            <person name="Lee S."/>
            <person name="Li M."/>
            <person name="Ming W."/>
            <person name="Munidasa M."/>
            <person name="Muniz J."/>
            <person name="Nguyen L."/>
            <person name="Hughes D."/>
            <person name="Osuji N."/>
            <person name="Pu L.-L."/>
            <person name="Puazo M."/>
            <person name="Qu C."/>
            <person name="Quiroz J."/>
            <person name="Raj R."/>
            <person name="Weissenberger G."/>
            <person name="Xin Y."/>
            <person name="Zou X."/>
            <person name="Han Y."/>
            <person name="Worley K."/>
            <person name="Muzny D."/>
            <person name="Gibbs R."/>
        </authorList>
    </citation>
    <scope>NUCLEOTIDE SEQUENCE</scope>
    <source>
        <strain evidence="2">Sampled in the wild</strain>
    </source>
</reference>
<gene>
    <name evidence="2" type="ORF">J437_LFUL001022</name>
</gene>
<keyword evidence="3" id="KW-1185">Reference proteome</keyword>
<sequence>MRTREKASRDTTGGTQSEVHPTSKSSDSGMPGIPIAVGGLTGSGAPSGAGVVVVYRKVPDAPPALPPDREMKRGGVISQLIEKVS</sequence>
<feature type="region of interest" description="Disordered" evidence="1">
    <location>
        <begin position="1"/>
        <end position="42"/>
    </location>
</feature>
<protein>
    <submittedName>
        <fullName evidence="2">Uncharacterized protein</fullName>
    </submittedName>
</protein>
<feature type="compositionally biased region" description="Polar residues" evidence="1">
    <location>
        <begin position="10"/>
        <end position="28"/>
    </location>
</feature>
<proteinExistence type="predicted"/>
<comment type="caution">
    <text evidence="2">The sequence shown here is derived from an EMBL/GenBank/DDBJ whole genome shotgun (WGS) entry which is preliminary data.</text>
</comment>
<dbReference type="AlphaFoldDB" id="A0A8K0KED5"/>